<dbReference type="PROSITE" id="PS51671">
    <property type="entry name" value="ACT"/>
    <property type="match status" value="1"/>
</dbReference>
<dbReference type="PIRSF" id="PIRSF000726">
    <property type="entry name" value="Asp_kin"/>
    <property type="match status" value="1"/>
</dbReference>
<evidence type="ECO:0000256" key="5">
    <source>
        <dbReference type="ARBA" id="ARBA00022840"/>
    </source>
</evidence>
<dbReference type="GO" id="GO:0004072">
    <property type="term" value="F:aspartate kinase activity"/>
    <property type="evidence" value="ECO:0007669"/>
    <property type="project" value="UniProtKB-EC"/>
</dbReference>
<dbReference type="PANTHER" id="PTHR21499">
    <property type="entry name" value="ASPARTATE KINASE"/>
    <property type="match status" value="1"/>
</dbReference>
<dbReference type="FunFam" id="3.30.2130.10:FF:000001">
    <property type="entry name" value="Bifunctional aspartokinase/homoserine dehydrogenase"/>
    <property type="match status" value="1"/>
</dbReference>
<dbReference type="EMBL" id="KF900646">
    <property type="protein sequence ID" value="AIF02321.1"/>
    <property type="molecule type" value="Genomic_DNA"/>
</dbReference>
<dbReference type="InterPro" id="IPR018042">
    <property type="entry name" value="Aspartate_kinase_CS"/>
</dbReference>
<evidence type="ECO:0000256" key="3">
    <source>
        <dbReference type="ARBA" id="ARBA00022741"/>
    </source>
</evidence>
<keyword evidence="5" id="KW-0067">ATP-binding</keyword>
<dbReference type="Pfam" id="PF22468">
    <property type="entry name" value="ACT_9"/>
    <property type="match status" value="2"/>
</dbReference>
<dbReference type="Gene3D" id="3.30.70.260">
    <property type="match status" value="1"/>
</dbReference>
<dbReference type="UniPathway" id="UPA00051">
    <property type="reaction ID" value="UER00462"/>
</dbReference>
<keyword evidence="4 7" id="KW-0418">Kinase</keyword>
<dbReference type="UniPathway" id="UPA00050">
    <property type="reaction ID" value="UER00461"/>
</dbReference>
<keyword evidence="2 7" id="KW-0808">Transferase</keyword>
<dbReference type="AlphaFoldDB" id="A0A075GE10"/>
<comment type="catalytic activity">
    <reaction evidence="6 7">
        <text>L-aspartate + ATP = 4-phospho-L-aspartate + ADP</text>
        <dbReference type="Rhea" id="RHEA:23776"/>
        <dbReference type="ChEBI" id="CHEBI:29991"/>
        <dbReference type="ChEBI" id="CHEBI:30616"/>
        <dbReference type="ChEBI" id="CHEBI:57535"/>
        <dbReference type="ChEBI" id="CHEBI:456216"/>
        <dbReference type="EC" id="2.7.2.4"/>
    </reaction>
</comment>
<keyword evidence="3" id="KW-0547">Nucleotide-binding</keyword>
<dbReference type="NCBIfam" id="TIGR00657">
    <property type="entry name" value="asp_kinases"/>
    <property type="match status" value="1"/>
</dbReference>
<organism evidence="10">
    <name type="scientific">uncultured marine thaumarchaeote KM3_156_A10</name>
    <dbReference type="NCBI Taxonomy" id="1456021"/>
    <lineage>
        <taxon>Archaea</taxon>
        <taxon>Nitrososphaerota</taxon>
        <taxon>environmental samples</taxon>
    </lineage>
</organism>
<dbReference type="InterPro" id="IPR045865">
    <property type="entry name" value="ACT-like_dom_sf"/>
</dbReference>
<dbReference type="GO" id="GO:0009088">
    <property type="term" value="P:threonine biosynthetic process"/>
    <property type="evidence" value="ECO:0007669"/>
    <property type="project" value="UniProtKB-UniPathway"/>
</dbReference>
<dbReference type="GO" id="GO:0009090">
    <property type="term" value="P:homoserine biosynthetic process"/>
    <property type="evidence" value="ECO:0007669"/>
    <property type="project" value="TreeGrafter"/>
</dbReference>
<proteinExistence type="inferred from homology"/>
<comment type="pathway">
    <text evidence="8">Amino-acid biosynthesis; L-threonine biosynthesis; L-threonine from L-aspartate: step 1/5.</text>
</comment>
<dbReference type="PROSITE" id="PS00324">
    <property type="entry name" value="ASPARTOKINASE"/>
    <property type="match status" value="1"/>
</dbReference>
<dbReference type="SUPFAM" id="SSF53633">
    <property type="entry name" value="Carbamate kinase-like"/>
    <property type="match status" value="1"/>
</dbReference>
<dbReference type="Gene3D" id="3.30.2130.10">
    <property type="entry name" value="VC0802-like"/>
    <property type="match status" value="1"/>
</dbReference>
<dbReference type="GO" id="GO:0005829">
    <property type="term" value="C:cytosol"/>
    <property type="evidence" value="ECO:0007669"/>
    <property type="project" value="TreeGrafter"/>
</dbReference>
<keyword evidence="8" id="KW-0028">Amino-acid biosynthesis</keyword>
<sequence>MKLVLKYGGTSLSSPSDIRNVAKNVASLAKNNEIVVVCSAIDGVTDDLIRISTMIEQRNKNDATKILDNVIKKHKQFANQTIKSSTIKKQLLEKLNIDVLELQELVRGLTLLKEVSTRSLDYLISFGERLSDDLVSFSLQDLKNKSTALNGKEVGIVTDSNFGESRPLMDTTRIRISKTLSSLLSKKIIPVVGGFAGADQHGNITTFGRGGSDYTATIIASCINADEIWLMSDVEGLMTADPKLVKNARLLNEVSYAEAIEMAQFGAKQIHPRTFEPILSKKIPMRIRSTFDTKNTGTIVTASPSARTKRTVKCVSAIRNIGLIDLSGGITFAAPGTAAKIFTTLAEKNVNVLMVSSNPSESSLSLIVKKSDLEKAVTSLEMNLLGKTVKKIDATPSVSIVAVIGSGMRGTVGVASKVFSAAHKVNANVMMIAQGSSELNLAFVVKDSDCKSVVQSLHTEFKLDKIN</sequence>
<dbReference type="Pfam" id="PF00696">
    <property type="entry name" value="AA_kinase"/>
    <property type="match status" value="1"/>
</dbReference>
<evidence type="ECO:0000256" key="1">
    <source>
        <dbReference type="ARBA" id="ARBA00010122"/>
    </source>
</evidence>
<evidence type="ECO:0000259" key="9">
    <source>
        <dbReference type="PROSITE" id="PS51671"/>
    </source>
</evidence>
<comment type="pathway">
    <text evidence="8">Amino-acid biosynthesis; L-lysine biosynthesis via DAP pathway; (S)-tetrahydrodipicolinate from L-aspartate: step 1/4.</text>
</comment>
<dbReference type="GO" id="GO:0005524">
    <property type="term" value="F:ATP binding"/>
    <property type="evidence" value="ECO:0007669"/>
    <property type="project" value="UniProtKB-KW"/>
</dbReference>
<dbReference type="InterPro" id="IPR005260">
    <property type="entry name" value="Asp_kin_monofn"/>
</dbReference>
<evidence type="ECO:0000256" key="6">
    <source>
        <dbReference type="ARBA" id="ARBA00047872"/>
    </source>
</evidence>
<accession>A0A075GE10</accession>
<evidence type="ECO:0000256" key="8">
    <source>
        <dbReference type="RuleBase" id="RU004249"/>
    </source>
</evidence>
<dbReference type="InterPro" id="IPR001048">
    <property type="entry name" value="Asp/Glu/Uridylate_kinase"/>
</dbReference>
<evidence type="ECO:0000256" key="2">
    <source>
        <dbReference type="ARBA" id="ARBA00022679"/>
    </source>
</evidence>
<dbReference type="CDD" id="cd04924">
    <property type="entry name" value="ACT_AK-Arch_2"/>
    <property type="match status" value="1"/>
</dbReference>
<dbReference type="InterPro" id="IPR001341">
    <property type="entry name" value="Asp_kinase"/>
</dbReference>
<dbReference type="GO" id="GO:0009089">
    <property type="term" value="P:lysine biosynthetic process via diaminopimelate"/>
    <property type="evidence" value="ECO:0007669"/>
    <property type="project" value="UniProtKB-UniPathway"/>
</dbReference>
<evidence type="ECO:0000256" key="7">
    <source>
        <dbReference type="RuleBase" id="RU003448"/>
    </source>
</evidence>
<reference evidence="10" key="1">
    <citation type="journal article" date="2014" name="Genome Biol. Evol.">
        <title>Pangenome evidence for extensive interdomain horizontal transfer affecting lineage core and shell genes in uncultured planktonic thaumarchaeota and euryarchaeota.</title>
        <authorList>
            <person name="Deschamps P."/>
            <person name="Zivanovic Y."/>
            <person name="Moreira D."/>
            <person name="Rodriguez-Valera F."/>
            <person name="Lopez-Garcia P."/>
        </authorList>
    </citation>
    <scope>NUCLEOTIDE SEQUENCE</scope>
</reference>
<dbReference type="Gene3D" id="3.40.1160.10">
    <property type="entry name" value="Acetylglutamate kinase-like"/>
    <property type="match status" value="1"/>
</dbReference>
<evidence type="ECO:0000313" key="10">
    <source>
        <dbReference type="EMBL" id="AIF02321.1"/>
    </source>
</evidence>
<dbReference type="InterPro" id="IPR054352">
    <property type="entry name" value="ACT_Aspartokinase"/>
</dbReference>
<dbReference type="UniPathway" id="UPA00034">
    <property type="reaction ID" value="UER00015"/>
</dbReference>
<comment type="similarity">
    <text evidence="1 7">Belongs to the aspartokinase family.</text>
</comment>
<dbReference type="InterPro" id="IPR002912">
    <property type="entry name" value="ACT_dom"/>
</dbReference>
<name>A0A075GE10_9ARCH</name>
<dbReference type="InterPro" id="IPR036393">
    <property type="entry name" value="AceGlu_kinase-like_sf"/>
</dbReference>
<dbReference type="SUPFAM" id="SSF55021">
    <property type="entry name" value="ACT-like"/>
    <property type="match status" value="2"/>
</dbReference>
<feature type="domain" description="ACT" evidence="9">
    <location>
        <begin position="326"/>
        <end position="406"/>
    </location>
</feature>
<protein>
    <recommendedName>
        <fullName evidence="7">Aspartokinase</fullName>
        <ecNumber evidence="7">2.7.2.4</ecNumber>
    </recommendedName>
</protein>
<comment type="pathway">
    <text evidence="8">Amino-acid biosynthesis; L-methionine biosynthesis via de novo pathway; L-homoserine from L-aspartate: step 1/3.</text>
</comment>
<evidence type="ECO:0000256" key="4">
    <source>
        <dbReference type="ARBA" id="ARBA00022777"/>
    </source>
</evidence>
<dbReference type="PANTHER" id="PTHR21499:SF59">
    <property type="entry name" value="ASPARTOKINASE"/>
    <property type="match status" value="1"/>
</dbReference>
<dbReference type="EC" id="2.7.2.4" evidence="7"/>
<gene>
    <name evidence="10" type="primary">lysC</name>
</gene>